<gene>
    <name evidence="14" type="ORF">KAK03_14310</name>
</gene>
<dbReference type="InterPro" id="IPR036249">
    <property type="entry name" value="Thioredoxin-like_sf"/>
</dbReference>
<feature type="domain" description="Thioredoxin" evidence="13">
    <location>
        <begin position="32"/>
        <end position="185"/>
    </location>
</feature>
<evidence type="ECO:0000256" key="4">
    <source>
        <dbReference type="ARBA" id="ARBA00022862"/>
    </source>
</evidence>
<keyword evidence="15" id="KW-1185">Reference proteome</keyword>
<evidence type="ECO:0000256" key="8">
    <source>
        <dbReference type="ARBA" id="ARBA00032824"/>
    </source>
</evidence>
<evidence type="ECO:0000259" key="13">
    <source>
        <dbReference type="PROSITE" id="PS51352"/>
    </source>
</evidence>
<dbReference type="GO" id="GO:0005737">
    <property type="term" value="C:cytoplasm"/>
    <property type="evidence" value="ECO:0007669"/>
    <property type="project" value="TreeGrafter"/>
</dbReference>
<dbReference type="InterPro" id="IPR000866">
    <property type="entry name" value="AhpC/TSA"/>
</dbReference>
<dbReference type="GO" id="GO:0008379">
    <property type="term" value="F:thioredoxin peroxidase activity"/>
    <property type="evidence" value="ECO:0007669"/>
    <property type="project" value="TreeGrafter"/>
</dbReference>
<comment type="caution">
    <text evidence="14">The sequence shown here is derived from an EMBL/GenBank/DDBJ whole genome shotgun (WGS) entry which is preliminary data.</text>
</comment>
<evidence type="ECO:0000256" key="1">
    <source>
        <dbReference type="ARBA" id="ARBA00003330"/>
    </source>
</evidence>
<protein>
    <recommendedName>
        <fullName evidence="2">thioredoxin-dependent peroxiredoxin</fullName>
        <ecNumber evidence="2">1.11.1.24</ecNumber>
    </recommendedName>
    <alternativeName>
        <fullName evidence="8">Thioredoxin peroxidase</fullName>
    </alternativeName>
    <alternativeName>
        <fullName evidence="10">Thioredoxin-dependent peroxiredoxin Bcp</fullName>
    </alternativeName>
</protein>
<dbReference type="PANTHER" id="PTHR42801:SF4">
    <property type="entry name" value="AHPC_TSA FAMILY PROTEIN"/>
    <property type="match status" value="1"/>
</dbReference>
<sequence>MHHTPALSSFRRVALAALAACALATGPAQAALAVGAATPDFTLDAAVGGKAFRFTLSEALRQGPVVLYFYPKSFTSGCTVEAHQFSEATAKFKALGATVVGVSNDSLATQQRFSVEACRGQFAVAADEGGKVIKQFDAGFTLAPAVADRISYVIEPPGRVLAVHASMDPDGHVGAAMAAVQAWQARQGKR</sequence>
<dbReference type="InterPro" id="IPR050924">
    <property type="entry name" value="Peroxiredoxin_BCP/PrxQ"/>
</dbReference>
<evidence type="ECO:0000313" key="15">
    <source>
        <dbReference type="Proteomes" id="UP000676246"/>
    </source>
</evidence>
<dbReference type="RefSeq" id="WP_210854633.1">
    <property type="nucleotide sequence ID" value="NZ_JAGQDD010000010.1"/>
</dbReference>
<dbReference type="Proteomes" id="UP000676246">
    <property type="component" value="Unassembled WGS sequence"/>
</dbReference>
<dbReference type="Gene3D" id="3.40.30.10">
    <property type="entry name" value="Glutaredoxin"/>
    <property type="match status" value="1"/>
</dbReference>
<dbReference type="PROSITE" id="PS51352">
    <property type="entry name" value="THIOREDOXIN_2"/>
    <property type="match status" value="1"/>
</dbReference>
<keyword evidence="5" id="KW-0560">Oxidoreductase</keyword>
<dbReference type="EMBL" id="JAGQDD010000010">
    <property type="protein sequence ID" value="MBQ0931656.1"/>
    <property type="molecule type" value="Genomic_DNA"/>
</dbReference>
<keyword evidence="7" id="KW-0676">Redox-active center</keyword>
<evidence type="ECO:0000313" key="14">
    <source>
        <dbReference type="EMBL" id="MBQ0931656.1"/>
    </source>
</evidence>
<evidence type="ECO:0000256" key="6">
    <source>
        <dbReference type="ARBA" id="ARBA00023157"/>
    </source>
</evidence>
<evidence type="ECO:0000256" key="10">
    <source>
        <dbReference type="ARBA" id="ARBA00042639"/>
    </source>
</evidence>
<dbReference type="EC" id="1.11.1.24" evidence="2"/>
<dbReference type="GO" id="GO:0034599">
    <property type="term" value="P:cellular response to oxidative stress"/>
    <property type="evidence" value="ECO:0007669"/>
    <property type="project" value="TreeGrafter"/>
</dbReference>
<dbReference type="SUPFAM" id="SSF52833">
    <property type="entry name" value="Thioredoxin-like"/>
    <property type="match status" value="1"/>
</dbReference>
<keyword evidence="3" id="KW-0575">Peroxidase</keyword>
<dbReference type="PANTHER" id="PTHR42801">
    <property type="entry name" value="THIOREDOXIN-DEPENDENT PEROXIDE REDUCTASE"/>
    <property type="match status" value="1"/>
</dbReference>
<evidence type="ECO:0000256" key="5">
    <source>
        <dbReference type="ARBA" id="ARBA00023002"/>
    </source>
</evidence>
<accession>A0A940YAL5</accession>
<comment type="catalytic activity">
    <reaction evidence="11">
        <text>a hydroperoxide + [thioredoxin]-dithiol = an alcohol + [thioredoxin]-disulfide + H2O</text>
        <dbReference type="Rhea" id="RHEA:62620"/>
        <dbReference type="Rhea" id="RHEA-COMP:10698"/>
        <dbReference type="Rhea" id="RHEA-COMP:10700"/>
        <dbReference type="ChEBI" id="CHEBI:15377"/>
        <dbReference type="ChEBI" id="CHEBI:29950"/>
        <dbReference type="ChEBI" id="CHEBI:30879"/>
        <dbReference type="ChEBI" id="CHEBI:35924"/>
        <dbReference type="ChEBI" id="CHEBI:50058"/>
        <dbReference type="EC" id="1.11.1.24"/>
    </reaction>
</comment>
<keyword evidence="4" id="KW-0049">Antioxidant</keyword>
<dbReference type="InterPro" id="IPR013766">
    <property type="entry name" value="Thioredoxin_domain"/>
</dbReference>
<reference evidence="14 15" key="1">
    <citation type="submission" date="2021-04" db="EMBL/GenBank/DDBJ databases">
        <title>The genome sequence of Ideonella sp. 3Y2.</title>
        <authorList>
            <person name="Liu Y."/>
        </authorList>
    </citation>
    <scope>NUCLEOTIDE SEQUENCE [LARGE SCALE GENOMIC DNA]</scope>
    <source>
        <strain evidence="14 15">3Y2</strain>
    </source>
</reference>
<evidence type="ECO:0000256" key="11">
    <source>
        <dbReference type="ARBA" id="ARBA00049091"/>
    </source>
</evidence>
<evidence type="ECO:0000256" key="9">
    <source>
        <dbReference type="ARBA" id="ARBA00038489"/>
    </source>
</evidence>
<feature type="signal peptide" evidence="12">
    <location>
        <begin position="1"/>
        <end position="30"/>
    </location>
</feature>
<organism evidence="14 15">
    <name type="scientific">Ideonella alba</name>
    <dbReference type="NCBI Taxonomy" id="2824118"/>
    <lineage>
        <taxon>Bacteria</taxon>
        <taxon>Pseudomonadati</taxon>
        <taxon>Pseudomonadota</taxon>
        <taxon>Betaproteobacteria</taxon>
        <taxon>Burkholderiales</taxon>
        <taxon>Sphaerotilaceae</taxon>
        <taxon>Ideonella</taxon>
    </lineage>
</organism>
<dbReference type="AlphaFoldDB" id="A0A940YAL5"/>
<dbReference type="GO" id="GO:0045454">
    <property type="term" value="P:cell redox homeostasis"/>
    <property type="evidence" value="ECO:0007669"/>
    <property type="project" value="TreeGrafter"/>
</dbReference>
<keyword evidence="6" id="KW-1015">Disulfide bond</keyword>
<feature type="chain" id="PRO_5037551787" description="thioredoxin-dependent peroxiredoxin" evidence="12">
    <location>
        <begin position="31"/>
        <end position="190"/>
    </location>
</feature>
<comment type="function">
    <text evidence="1">Thiol-specific peroxidase that catalyzes the reduction of hydrogen peroxide and organic hydroperoxides to water and alcohols, respectively. Plays a role in cell protection against oxidative stress by detoxifying peroxides and as sensor of hydrogen peroxide-mediated signaling events.</text>
</comment>
<keyword evidence="12" id="KW-0732">Signal</keyword>
<evidence type="ECO:0000256" key="3">
    <source>
        <dbReference type="ARBA" id="ARBA00022559"/>
    </source>
</evidence>
<evidence type="ECO:0000256" key="2">
    <source>
        <dbReference type="ARBA" id="ARBA00013017"/>
    </source>
</evidence>
<dbReference type="Pfam" id="PF00578">
    <property type="entry name" value="AhpC-TSA"/>
    <property type="match status" value="1"/>
</dbReference>
<comment type="similarity">
    <text evidence="9">Belongs to the peroxiredoxin family. BCP/PrxQ subfamily.</text>
</comment>
<dbReference type="CDD" id="cd03017">
    <property type="entry name" value="PRX_BCP"/>
    <property type="match status" value="1"/>
</dbReference>
<name>A0A940YAL5_9BURK</name>
<proteinExistence type="inferred from homology"/>
<evidence type="ECO:0000256" key="7">
    <source>
        <dbReference type="ARBA" id="ARBA00023284"/>
    </source>
</evidence>
<evidence type="ECO:0000256" key="12">
    <source>
        <dbReference type="SAM" id="SignalP"/>
    </source>
</evidence>